<dbReference type="Proteomes" id="UP000235786">
    <property type="component" value="Unassembled WGS sequence"/>
</dbReference>
<dbReference type="InterPro" id="IPR013154">
    <property type="entry name" value="ADH-like_N"/>
</dbReference>
<dbReference type="SUPFAM" id="SSF50129">
    <property type="entry name" value="GroES-like"/>
    <property type="match status" value="1"/>
</dbReference>
<dbReference type="AlphaFoldDB" id="A0A2J6QSU1"/>
<feature type="domain" description="Alcohol dehydrogenase-like N-terminal" evidence="1">
    <location>
        <begin position="30"/>
        <end position="125"/>
    </location>
</feature>
<evidence type="ECO:0000313" key="2">
    <source>
        <dbReference type="EMBL" id="PMD29336.1"/>
    </source>
</evidence>
<evidence type="ECO:0000313" key="3">
    <source>
        <dbReference type="Proteomes" id="UP000235786"/>
    </source>
</evidence>
<evidence type="ECO:0000259" key="1">
    <source>
        <dbReference type="Pfam" id="PF08240"/>
    </source>
</evidence>
<dbReference type="Gene3D" id="3.40.50.720">
    <property type="entry name" value="NAD(P)-binding Rossmann-like Domain"/>
    <property type="match status" value="1"/>
</dbReference>
<dbReference type="PANTHER" id="PTHR45033:SF3">
    <property type="entry name" value="DEHYDROGENASE, PUTATIVE (AFU_ORTHOLOGUE AFUA_2G13270)-RELATED"/>
    <property type="match status" value="1"/>
</dbReference>
<dbReference type="STRING" id="1149755.A0A2J6QSU1"/>
<accession>A0A2J6QSU1</accession>
<dbReference type="EMBL" id="KZ613975">
    <property type="protein sequence ID" value="PMD29336.1"/>
    <property type="molecule type" value="Genomic_DNA"/>
</dbReference>
<gene>
    <name evidence="2" type="ORF">L207DRAFT_504275</name>
</gene>
<dbReference type="Pfam" id="PF08240">
    <property type="entry name" value="ADH_N"/>
    <property type="match status" value="1"/>
</dbReference>
<dbReference type="InterPro" id="IPR011032">
    <property type="entry name" value="GroES-like_sf"/>
</dbReference>
<proteinExistence type="predicted"/>
<sequence>MTAAYIDKGNLEDPIPALKIAPRPQPTPKEGWVKVKMQAVALNYHDIFTMRGLGMRPPKFPLILGCEGTSVLEDGAEVLIYPVMGNPNFKGDETLDPERHVFSEQVDGTSAEYVNVPLRNAVLKPRELEMVSAGVLGIAWLTAYRMLFSKAGLKAGQTMLVQGSSGGLQARITTSISRFLKSSI</sequence>
<protein>
    <submittedName>
        <fullName evidence="2">GroES-like protein</fullName>
    </submittedName>
</protein>
<dbReference type="PANTHER" id="PTHR45033">
    <property type="match status" value="1"/>
</dbReference>
<reference evidence="2 3" key="1">
    <citation type="submission" date="2016-04" db="EMBL/GenBank/DDBJ databases">
        <title>A degradative enzymes factory behind the ericoid mycorrhizal symbiosis.</title>
        <authorList>
            <consortium name="DOE Joint Genome Institute"/>
            <person name="Martino E."/>
            <person name="Morin E."/>
            <person name="Grelet G."/>
            <person name="Kuo A."/>
            <person name="Kohler A."/>
            <person name="Daghino S."/>
            <person name="Barry K."/>
            <person name="Choi C."/>
            <person name="Cichocki N."/>
            <person name="Clum A."/>
            <person name="Copeland A."/>
            <person name="Hainaut M."/>
            <person name="Haridas S."/>
            <person name="Labutti K."/>
            <person name="Lindquist E."/>
            <person name="Lipzen A."/>
            <person name="Khouja H.-R."/>
            <person name="Murat C."/>
            <person name="Ohm R."/>
            <person name="Olson A."/>
            <person name="Spatafora J."/>
            <person name="Veneault-Fourrey C."/>
            <person name="Henrissat B."/>
            <person name="Grigoriev I."/>
            <person name="Martin F."/>
            <person name="Perotto S."/>
        </authorList>
    </citation>
    <scope>NUCLEOTIDE SEQUENCE [LARGE SCALE GENOMIC DNA]</scope>
    <source>
        <strain evidence="2 3">F</strain>
    </source>
</reference>
<name>A0A2J6QSU1_HYAVF</name>
<dbReference type="InterPro" id="IPR052711">
    <property type="entry name" value="Zinc_ADH-like"/>
</dbReference>
<dbReference type="Gene3D" id="3.90.180.10">
    <property type="entry name" value="Medium-chain alcohol dehydrogenases, catalytic domain"/>
    <property type="match status" value="1"/>
</dbReference>
<dbReference type="OrthoDB" id="201656at2759"/>
<organism evidence="2 3">
    <name type="scientific">Hyaloscypha variabilis (strain UAMH 11265 / GT02V1 / F)</name>
    <name type="common">Meliniomyces variabilis</name>
    <dbReference type="NCBI Taxonomy" id="1149755"/>
    <lineage>
        <taxon>Eukaryota</taxon>
        <taxon>Fungi</taxon>
        <taxon>Dikarya</taxon>
        <taxon>Ascomycota</taxon>
        <taxon>Pezizomycotina</taxon>
        <taxon>Leotiomycetes</taxon>
        <taxon>Helotiales</taxon>
        <taxon>Hyaloscyphaceae</taxon>
        <taxon>Hyaloscypha</taxon>
        <taxon>Hyaloscypha variabilis</taxon>
    </lineage>
</organism>
<keyword evidence="3" id="KW-1185">Reference proteome</keyword>